<dbReference type="PRINTS" id="PR00926">
    <property type="entry name" value="MITOCARRIER"/>
</dbReference>
<dbReference type="Proteomes" id="UP000186804">
    <property type="component" value="Unassembled WGS sequence"/>
</dbReference>
<dbReference type="InterPro" id="IPR018108">
    <property type="entry name" value="MCP_transmembrane"/>
</dbReference>
<name>A0A1J4MUG5_9CRYT</name>
<feature type="repeat" description="Solcar" evidence="6">
    <location>
        <begin position="126"/>
        <end position="203"/>
    </location>
</feature>
<keyword evidence="3 6" id="KW-0812">Transmembrane</keyword>
<proteinExistence type="inferred from homology"/>
<evidence type="ECO:0000256" key="6">
    <source>
        <dbReference type="PROSITE-ProRule" id="PRU00282"/>
    </source>
</evidence>
<evidence type="ECO:0000256" key="2">
    <source>
        <dbReference type="ARBA" id="ARBA00022448"/>
    </source>
</evidence>
<sequence length="302" mass="34081">MHLNIQDNLYKVQGTIKDLCNENNISREYIEGFAGGFSGIVTKFIIYPLDRVKILKQIIKYPLETNKNRKSWDIFRIVFQSEGVSGLWKGGSFSLARAFISSGIGFYTFKLMDNKLQSVQFISNNQNSIKKFIAGSISGLSILFTTYPLDVLNTRRAMLGICGVSLTHKPALRNLFSGFIWTLFGSIPYSGISFLVFHSLKSYWQKYSELDSLRLWLSGGVAGVIGLSITYPIDTLRKLKQVKSILNSEDLILQDRIKSIPKLSDLYKTRSIFGGLPLAMTKIFFSSGINFSIQTRLFISEV</sequence>
<feature type="transmembrane region" description="Helical" evidence="8">
    <location>
        <begin position="132"/>
        <end position="149"/>
    </location>
</feature>
<dbReference type="GeneID" id="92365559"/>
<evidence type="ECO:0000313" key="9">
    <source>
        <dbReference type="EMBL" id="OII77798.1"/>
    </source>
</evidence>
<dbReference type="RefSeq" id="XP_067069644.1">
    <property type="nucleotide sequence ID" value="XM_067211609.1"/>
</dbReference>
<reference evidence="9 10" key="1">
    <citation type="submission" date="2016-10" db="EMBL/GenBank/DDBJ databases">
        <title>Reductive evolution of mitochondrial metabolism and differential evolution of invasion-related proteins in Cryptosporidium.</title>
        <authorList>
            <person name="Liu S."/>
            <person name="Roellig D.M."/>
            <person name="Guo Y."/>
            <person name="Li N."/>
            <person name="Frace M.A."/>
            <person name="Tang K."/>
            <person name="Zhang L."/>
            <person name="Feng Y."/>
            <person name="Xiao L."/>
        </authorList>
    </citation>
    <scope>NUCLEOTIDE SEQUENCE [LARGE SCALE GENOMIC DNA]</scope>
    <source>
        <strain evidence="9">30847</strain>
    </source>
</reference>
<feature type="transmembrane region" description="Helical" evidence="8">
    <location>
        <begin position="175"/>
        <end position="195"/>
    </location>
</feature>
<dbReference type="GO" id="GO:0016020">
    <property type="term" value="C:membrane"/>
    <property type="evidence" value="ECO:0007669"/>
    <property type="project" value="UniProtKB-SubCell"/>
</dbReference>
<comment type="subcellular location">
    <subcellularLocation>
        <location evidence="1">Membrane</location>
        <topology evidence="1">Multi-pass membrane protein</topology>
    </subcellularLocation>
</comment>
<evidence type="ECO:0000256" key="4">
    <source>
        <dbReference type="ARBA" id="ARBA00022737"/>
    </source>
</evidence>
<keyword evidence="4" id="KW-0677">Repeat</keyword>
<organism evidence="9 10">
    <name type="scientific">Cryptosporidium andersoni</name>
    <dbReference type="NCBI Taxonomy" id="117008"/>
    <lineage>
        <taxon>Eukaryota</taxon>
        <taxon>Sar</taxon>
        <taxon>Alveolata</taxon>
        <taxon>Apicomplexa</taxon>
        <taxon>Conoidasida</taxon>
        <taxon>Coccidia</taxon>
        <taxon>Eucoccidiorida</taxon>
        <taxon>Eimeriorina</taxon>
        <taxon>Cryptosporidiidae</taxon>
        <taxon>Cryptosporidium</taxon>
    </lineage>
</organism>
<feature type="repeat" description="Solcar" evidence="6">
    <location>
        <begin position="26"/>
        <end position="115"/>
    </location>
</feature>
<evidence type="ECO:0000256" key="7">
    <source>
        <dbReference type="RuleBase" id="RU000488"/>
    </source>
</evidence>
<evidence type="ECO:0000256" key="1">
    <source>
        <dbReference type="ARBA" id="ARBA00004141"/>
    </source>
</evidence>
<dbReference type="OrthoDB" id="270584at2759"/>
<dbReference type="GO" id="GO:0055085">
    <property type="term" value="P:transmembrane transport"/>
    <property type="evidence" value="ECO:0007669"/>
    <property type="project" value="InterPro"/>
</dbReference>
<accession>A0A1J4MUG5</accession>
<dbReference type="InterPro" id="IPR023395">
    <property type="entry name" value="MCP_dom_sf"/>
</dbReference>
<dbReference type="AlphaFoldDB" id="A0A1J4MUG5"/>
<keyword evidence="2 7" id="KW-0813">Transport</keyword>
<evidence type="ECO:0000313" key="10">
    <source>
        <dbReference type="Proteomes" id="UP000186804"/>
    </source>
</evidence>
<evidence type="ECO:0000256" key="5">
    <source>
        <dbReference type="ARBA" id="ARBA00023136"/>
    </source>
</evidence>
<evidence type="ECO:0000256" key="3">
    <source>
        <dbReference type="ARBA" id="ARBA00022692"/>
    </source>
</evidence>
<dbReference type="PANTHER" id="PTHR24089">
    <property type="entry name" value="SOLUTE CARRIER FAMILY 25"/>
    <property type="match status" value="1"/>
</dbReference>
<comment type="caution">
    <text evidence="9">The sequence shown here is derived from an EMBL/GenBank/DDBJ whole genome shotgun (WGS) entry which is preliminary data.</text>
</comment>
<gene>
    <name evidence="9" type="ORF">cand_013740</name>
</gene>
<keyword evidence="8" id="KW-1133">Transmembrane helix</keyword>
<dbReference type="VEuPathDB" id="CryptoDB:cand_013740"/>
<keyword evidence="5 6" id="KW-0472">Membrane</keyword>
<dbReference type="InterPro" id="IPR002067">
    <property type="entry name" value="MCP"/>
</dbReference>
<dbReference type="SUPFAM" id="SSF103506">
    <property type="entry name" value="Mitochondrial carrier"/>
    <property type="match status" value="1"/>
</dbReference>
<evidence type="ECO:0000256" key="8">
    <source>
        <dbReference type="SAM" id="Phobius"/>
    </source>
</evidence>
<dbReference type="PROSITE" id="PS50920">
    <property type="entry name" value="SOLCAR"/>
    <property type="match status" value="2"/>
</dbReference>
<dbReference type="Gene3D" id="1.50.40.10">
    <property type="entry name" value="Mitochondrial carrier domain"/>
    <property type="match status" value="1"/>
</dbReference>
<dbReference type="Pfam" id="PF00153">
    <property type="entry name" value="Mito_carr"/>
    <property type="match status" value="3"/>
</dbReference>
<protein>
    <submittedName>
        <fullName evidence="9">Carrier protein</fullName>
    </submittedName>
</protein>
<keyword evidence="10" id="KW-1185">Reference proteome</keyword>
<dbReference type="EMBL" id="LRBS01000027">
    <property type="protein sequence ID" value="OII77798.1"/>
    <property type="molecule type" value="Genomic_DNA"/>
</dbReference>
<feature type="transmembrane region" description="Helical" evidence="8">
    <location>
        <begin position="215"/>
        <end position="233"/>
    </location>
</feature>
<comment type="similarity">
    <text evidence="7">Belongs to the mitochondrial carrier (TC 2.A.29) family.</text>
</comment>